<organism evidence="2 3">
    <name type="scientific">Oryzias javanicus</name>
    <name type="common">Javanese ricefish</name>
    <name type="synonym">Aplocheilus javanicus</name>
    <dbReference type="NCBI Taxonomy" id="123683"/>
    <lineage>
        <taxon>Eukaryota</taxon>
        <taxon>Metazoa</taxon>
        <taxon>Chordata</taxon>
        <taxon>Craniata</taxon>
        <taxon>Vertebrata</taxon>
        <taxon>Euteleostomi</taxon>
        <taxon>Actinopterygii</taxon>
        <taxon>Neopterygii</taxon>
        <taxon>Teleostei</taxon>
        <taxon>Neoteleostei</taxon>
        <taxon>Acanthomorphata</taxon>
        <taxon>Ovalentaria</taxon>
        <taxon>Atherinomorphae</taxon>
        <taxon>Beloniformes</taxon>
        <taxon>Adrianichthyidae</taxon>
        <taxon>Oryziinae</taxon>
        <taxon>Oryzias</taxon>
    </lineage>
</organism>
<proteinExistence type="predicted"/>
<reference evidence="2 3" key="1">
    <citation type="submission" date="2018-11" db="EMBL/GenBank/DDBJ databases">
        <authorList>
            <person name="Lopez-Roques C."/>
            <person name="Donnadieu C."/>
            <person name="Bouchez O."/>
            <person name="Klopp C."/>
            <person name="Cabau C."/>
            <person name="Zahm M."/>
        </authorList>
    </citation>
    <scope>NUCLEOTIDE SEQUENCE [LARGE SCALE GENOMIC DNA]</scope>
    <source>
        <strain evidence="2">RS831</strain>
        <tissue evidence="2">Whole body</tissue>
    </source>
</reference>
<gene>
    <name evidence="2" type="ORF">OJAV_G00178480</name>
</gene>
<sequence length="76" mass="8519">MRELLKSKEVSRTNNLPDVPCSPQVELLQPGDQILIKIAERATWIHQSHCKKLVPLKDGRSGRRPVPKPLGAEEAN</sequence>
<keyword evidence="3" id="KW-1185">Reference proteome</keyword>
<name>A0A437CBQ8_ORYJA</name>
<feature type="region of interest" description="Disordered" evidence="1">
    <location>
        <begin position="55"/>
        <end position="76"/>
    </location>
</feature>
<dbReference type="EMBL" id="CM012454">
    <property type="protein sequence ID" value="RVE60205.1"/>
    <property type="molecule type" value="Genomic_DNA"/>
</dbReference>
<dbReference type="OrthoDB" id="8947436at2759"/>
<evidence type="ECO:0008006" key="4">
    <source>
        <dbReference type="Google" id="ProtNLM"/>
    </source>
</evidence>
<evidence type="ECO:0000256" key="1">
    <source>
        <dbReference type="SAM" id="MobiDB-lite"/>
    </source>
</evidence>
<dbReference type="Proteomes" id="UP000283210">
    <property type="component" value="Chromosome 18"/>
</dbReference>
<protein>
    <recommendedName>
        <fullName evidence="4">Murine leukemia virus integrase C-terminal domain-containing protein</fullName>
    </recommendedName>
</protein>
<evidence type="ECO:0000313" key="2">
    <source>
        <dbReference type="EMBL" id="RVE60205.1"/>
    </source>
</evidence>
<reference evidence="2 3" key="2">
    <citation type="submission" date="2019-01" db="EMBL/GenBank/DDBJ databases">
        <title>A chromosome length genome reference of the Java medaka (oryzias javanicus).</title>
        <authorList>
            <person name="Herpin A."/>
            <person name="Takehana Y."/>
            <person name="Naruse K."/>
            <person name="Ansai S."/>
            <person name="Kawaguchi M."/>
        </authorList>
    </citation>
    <scope>NUCLEOTIDE SEQUENCE [LARGE SCALE GENOMIC DNA]</scope>
    <source>
        <strain evidence="2">RS831</strain>
        <tissue evidence="2">Whole body</tissue>
    </source>
</reference>
<dbReference type="AlphaFoldDB" id="A0A437CBQ8"/>
<accession>A0A437CBQ8</accession>
<evidence type="ECO:0000313" key="3">
    <source>
        <dbReference type="Proteomes" id="UP000283210"/>
    </source>
</evidence>